<dbReference type="GO" id="GO:0030288">
    <property type="term" value="C:outer membrane-bounded periplasmic space"/>
    <property type="evidence" value="ECO:0007669"/>
    <property type="project" value="TreeGrafter"/>
</dbReference>
<dbReference type="EC" id="3.5.1.28" evidence="2"/>
<dbReference type="OrthoDB" id="5329122at2"/>
<dbReference type="GO" id="GO:0009253">
    <property type="term" value="P:peptidoglycan catabolic process"/>
    <property type="evidence" value="ECO:0007669"/>
    <property type="project" value="InterPro"/>
</dbReference>
<keyword evidence="3" id="KW-0378">Hydrolase</keyword>
<dbReference type="SUPFAM" id="SSF53187">
    <property type="entry name" value="Zn-dependent exopeptidases"/>
    <property type="match status" value="1"/>
</dbReference>
<evidence type="ECO:0000313" key="6">
    <source>
        <dbReference type="Proteomes" id="UP000256379"/>
    </source>
</evidence>
<sequence length="260" mass="30541">MRCAYMVFDITDDNIDKHISNITIENRAVSGLNNLGYSQIGKYKIKKEWRDKIVVFFAYFDKQEKTPYFKVSFITKPILIIDAGNSGAIPLQYEREYKRIDIIFDIIQGLKRMITANVYLVQLQENAKINMSLEQRTQIANTIKHNTQSKRILFLSLHIDSESSEQISGMRCFYNDKAYKKEEERFIERLKQVNQTLNNDNFAHKGNMYINKFANMPSVLITLGFISNHKDRENFKQQSYRASITNKLFLAISNYIRDIE</sequence>
<dbReference type="Proteomes" id="UP000256379">
    <property type="component" value="Unassembled WGS sequence"/>
</dbReference>
<reference evidence="5 6" key="1">
    <citation type="submission" date="2018-04" db="EMBL/GenBank/DDBJ databases">
        <title>Novel Campyloabacter and Helicobacter Species and Strains.</title>
        <authorList>
            <person name="Mannion A.J."/>
            <person name="Shen Z."/>
            <person name="Fox J.G."/>
        </authorList>
    </citation>
    <scope>NUCLEOTIDE SEQUENCE [LARGE SCALE GENOMIC DNA]</scope>
    <source>
        <strain evidence="5 6">MIT 17-337</strain>
    </source>
</reference>
<dbReference type="GO" id="GO:0008745">
    <property type="term" value="F:N-acetylmuramoyl-L-alanine amidase activity"/>
    <property type="evidence" value="ECO:0007669"/>
    <property type="project" value="UniProtKB-EC"/>
</dbReference>
<evidence type="ECO:0000259" key="4">
    <source>
        <dbReference type="SMART" id="SM00646"/>
    </source>
</evidence>
<comment type="catalytic activity">
    <reaction evidence="1">
        <text>Hydrolyzes the link between N-acetylmuramoyl residues and L-amino acid residues in certain cell-wall glycopeptides.</text>
        <dbReference type="EC" id="3.5.1.28"/>
    </reaction>
</comment>
<gene>
    <name evidence="5" type="ORF">CQA53_11350</name>
</gene>
<dbReference type="Pfam" id="PF01520">
    <property type="entry name" value="Amidase_3"/>
    <property type="match status" value="1"/>
</dbReference>
<dbReference type="AlphaFoldDB" id="A0A3D8I4V9"/>
<dbReference type="InterPro" id="IPR050695">
    <property type="entry name" value="N-acetylmuramoyl_amidase_3"/>
</dbReference>
<evidence type="ECO:0000256" key="1">
    <source>
        <dbReference type="ARBA" id="ARBA00001561"/>
    </source>
</evidence>
<dbReference type="RefSeq" id="WP_115544012.1">
    <property type="nucleotide sequence ID" value="NZ_NXLQ01000124.1"/>
</dbReference>
<proteinExistence type="predicted"/>
<evidence type="ECO:0000256" key="3">
    <source>
        <dbReference type="ARBA" id="ARBA00022801"/>
    </source>
</evidence>
<dbReference type="PANTHER" id="PTHR30404:SF0">
    <property type="entry name" value="N-ACETYLMURAMOYL-L-ALANINE AMIDASE AMIC"/>
    <property type="match status" value="1"/>
</dbReference>
<name>A0A3D8I4V9_9HELI</name>
<accession>A0A3D8I4V9</accession>
<dbReference type="EMBL" id="NXLQ01000124">
    <property type="protein sequence ID" value="RDU59591.1"/>
    <property type="molecule type" value="Genomic_DNA"/>
</dbReference>
<dbReference type="InterPro" id="IPR002508">
    <property type="entry name" value="MurNAc-LAA_cat"/>
</dbReference>
<dbReference type="CDD" id="cd02696">
    <property type="entry name" value="MurNAc-LAA"/>
    <property type="match status" value="1"/>
</dbReference>
<organism evidence="5 6">
    <name type="scientific">Helicobacter didelphidarum</name>
    <dbReference type="NCBI Taxonomy" id="2040648"/>
    <lineage>
        <taxon>Bacteria</taxon>
        <taxon>Pseudomonadati</taxon>
        <taxon>Campylobacterota</taxon>
        <taxon>Epsilonproteobacteria</taxon>
        <taxon>Campylobacterales</taxon>
        <taxon>Helicobacteraceae</taxon>
        <taxon>Helicobacter</taxon>
    </lineage>
</organism>
<dbReference type="SMART" id="SM00646">
    <property type="entry name" value="Ami_3"/>
    <property type="match status" value="1"/>
</dbReference>
<evidence type="ECO:0000313" key="5">
    <source>
        <dbReference type="EMBL" id="RDU59591.1"/>
    </source>
</evidence>
<keyword evidence="6" id="KW-1185">Reference proteome</keyword>
<protein>
    <recommendedName>
        <fullName evidence="2">N-acetylmuramoyl-L-alanine amidase</fullName>
        <ecNumber evidence="2">3.5.1.28</ecNumber>
    </recommendedName>
</protein>
<evidence type="ECO:0000256" key="2">
    <source>
        <dbReference type="ARBA" id="ARBA00011901"/>
    </source>
</evidence>
<comment type="caution">
    <text evidence="5">The sequence shown here is derived from an EMBL/GenBank/DDBJ whole genome shotgun (WGS) entry which is preliminary data.</text>
</comment>
<dbReference type="PANTHER" id="PTHR30404">
    <property type="entry name" value="N-ACETYLMURAMOYL-L-ALANINE AMIDASE"/>
    <property type="match status" value="1"/>
</dbReference>
<dbReference type="Gene3D" id="3.40.630.40">
    <property type="entry name" value="Zn-dependent exopeptidases"/>
    <property type="match status" value="1"/>
</dbReference>
<feature type="domain" description="MurNAc-LAA" evidence="4">
    <location>
        <begin position="137"/>
        <end position="253"/>
    </location>
</feature>